<keyword evidence="3" id="KW-0547">Nucleotide-binding</keyword>
<evidence type="ECO:0000256" key="1">
    <source>
        <dbReference type="ARBA" id="ARBA00022527"/>
    </source>
</evidence>
<dbReference type="Proteomes" id="UP001198200">
    <property type="component" value="Unassembled WGS sequence"/>
</dbReference>
<dbReference type="InterPro" id="IPR003594">
    <property type="entry name" value="HATPase_dom"/>
</dbReference>
<dbReference type="GO" id="GO:0042174">
    <property type="term" value="P:negative regulation of sporulation resulting in formation of a cellular spore"/>
    <property type="evidence" value="ECO:0007669"/>
    <property type="project" value="InterPro"/>
</dbReference>
<keyword evidence="5" id="KW-0067">ATP-binding</keyword>
<keyword evidence="2 8" id="KW-0808">Transferase</keyword>
<keyword evidence="1" id="KW-0723">Serine/threonine-protein kinase</keyword>
<evidence type="ECO:0000313" key="8">
    <source>
        <dbReference type="EMBL" id="MCC2220936.1"/>
    </source>
</evidence>
<dbReference type="SUPFAM" id="SSF55874">
    <property type="entry name" value="ATPase domain of HSP90 chaperone/DNA topoisomerase II/histidine kinase"/>
    <property type="match status" value="1"/>
</dbReference>
<evidence type="ECO:0000256" key="6">
    <source>
        <dbReference type="ARBA" id="ARBA00022969"/>
    </source>
</evidence>
<evidence type="ECO:0000256" key="3">
    <source>
        <dbReference type="ARBA" id="ARBA00022741"/>
    </source>
</evidence>
<evidence type="ECO:0000256" key="2">
    <source>
        <dbReference type="ARBA" id="ARBA00022679"/>
    </source>
</evidence>
<gene>
    <name evidence="8" type="primary">spoIIAB</name>
    <name evidence="8" type="ORF">LKD48_04640</name>
</gene>
<dbReference type="InterPro" id="IPR036890">
    <property type="entry name" value="HATPase_C_sf"/>
</dbReference>
<dbReference type="GO" id="GO:0005524">
    <property type="term" value="F:ATP binding"/>
    <property type="evidence" value="ECO:0007669"/>
    <property type="project" value="UniProtKB-KW"/>
</dbReference>
<dbReference type="AlphaFoldDB" id="A0AAE3E308"/>
<organism evidence="8 9">
    <name type="scientific">Anthropogastromicrobium aceti</name>
    <dbReference type="NCBI Taxonomy" id="2981768"/>
    <lineage>
        <taxon>Bacteria</taxon>
        <taxon>Bacillati</taxon>
        <taxon>Bacillota</taxon>
        <taxon>Clostridia</taxon>
        <taxon>Lachnospirales</taxon>
        <taxon>Lachnospiraceae</taxon>
        <taxon>Anthropogastromicrobium</taxon>
    </lineage>
</organism>
<sequence>MEEQQKELDGKWLQEGVQRMMVMLESDSRNESFARVCVASFMTRMNPTVAETDDVKTAVSEAVTNSIVHGYPYEKGLIRLVCAIEKDTLTVQIRDWGRGIENVKKAMEPMYSQSVRGTERSGMGFCFMEAFMDDLKVSSSVGNGTLVQMKKKICGGKRTE</sequence>
<accession>A0AAE3E308</accession>
<reference evidence="8 9" key="1">
    <citation type="submission" date="2021-10" db="EMBL/GenBank/DDBJ databases">
        <title>Anaerobic single-cell dispensing facilitates the cultivation of human gut bacteria.</title>
        <authorList>
            <person name="Afrizal A."/>
        </authorList>
    </citation>
    <scope>NUCLEOTIDE SEQUENCE [LARGE SCALE GENOMIC DNA]</scope>
    <source>
        <strain evidence="8 9">CLA-AA-H224</strain>
    </source>
</reference>
<dbReference type="RefSeq" id="WP_066557767.1">
    <property type="nucleotide sequence ID" value="NZ_JAJEQN010000008.1"/>
</dbReference>
<evidence type="ECO:0000313" key="9">
    <source>
        <dbReference type="Proteomes" id="UP001198200"/>
    </source>
</evidence>
<dbReference type="EC" id="2.7.11.1" evidence="8"/>
<dbReference type="PANTHER" id="PTHR35526:SF3">
    <property type="entry name" value="ANTI-SIGMA-F FACTOR RSBW"/>
    <property type="match status" value="1"/>
</dbReference>
<keyword evidence="6" id="KW-0749">Sporulation</keyword>
<keyword evidence="9" id="KW-1185">Reference proteome</keyword>
<evidence type="ECO:0000256" key="4">
    <source>
        <dbReference type="ARBA" id="ARBA00022777"/>
    </source>
</evidence>
<comment type="caution">
    <text evidence="8">The sequence shown here is derived from an EMBL/GenBank/DDBJ whole genome shotgun (WGS) entry which is preliminary data.</text>
</comment>
<name>A0AAE3E308_9FIRM</name>
<feature type="domain" description="Histidine kinase/HSP90-like ATPase" evidence="7">
    <location>
        <begin position="50"/>
        <end position="155"/>
    </location>
</feature>
<dbReference type="PANTHER" id="PTHR35526">
    <property type="entry name" value="ANTI-SIGMA-F FACTOR RSBW-RELATED"/>
    <property type="match status" value="1"/>
</dbReference>
<dbReference type="SMART" id="SM00387">
    <property type="entry name" value="HATPase_c"/>
    <property type="match status" value="1"/>
</dbReference>
<dbReference type="EMBL" id="JAJEQN010000008">
    <property type="protein sequence ID" value="MCC2220936.1"/>
    <property type="molecule type" value="Genomic_DNA"/>
</dbReference>
<protein>
    <submittedName>
        <fullName evidence="8">Anti-sigma F factor</fullName>
        <ecNumber evidence="8">2.7.11.1</ecNumber>
    </submittedName>
</protein>
<dbReference type="NCBIfam" id="TIGR01925">
    <property type="entry name" value="spIIAB"/>
    <property type="match status" value="1"/>
</dbReference>
<dbReference type="GO" id="GO:0004674">
    <property type="term" value="F:protein serine/threonine kinase activity"/>
    <property type="evidence" value="ECO:0007669"/>
    <property type="project" value="UniProtKB-KW"/>
</dbReference>
<dbReference type="GO" id="GO:0030435">
    <property type="term" value="P:sporulation resulting in formation of a cellular spore"/>
    <property type="evidence" value="ECO:0007669"/>
    <property type="project" value="UniProtKB-KW"/>
</dbReference>
<dbReference type="InterPro" id="IPR050267">
    <property type="entry name" value="Anti-sigma-factor_SerPK"/>
</dbReference>
<dbReference type="InterPro" id="IPR010194">
    <property type="entry name" value="Anti-sigma_F"/>
</dbReference>
<proteinExistence type="predicted"/>
<dbReference type="GO" id="GO:0016989">
    <property type="term" value="F:sigma factor antagonist activity"/>
    <property type="evidence" value="ECO:0007669"/>
    <property type="project" value="InterPro"/>
</dbReference>
<keyword evidence="4" id="KW-0418">Kinase</keyword>
<evidence type="ECO:0000256" key="5">
    <source>
        <dbReference type="ARBA" id="ARBA00022840"/>
    </source>
</evidence>
<dbReference type="Gene3D" id="3.30.565.10">
    <property type="entry name" value="Histidine kinase-like ATPase, C-terminal domain"/>
    <property type="match status" value="1"/>
</dbReference>
<dbReference type="Pfam" id="PF13581">
    <property type="entry name" value="HATPase_c_2"/>
    <property type="match status" value="1"/>
</dbReference>
<evidence type="ECO:0000259" key="7">
    <source>
        <dbReference type="SMART" id="SM00387"/>
    </source>
</evidence>